<dbReference type="AlphaFoldDB" id="A0ABC8SJ61"/>
<sequence>MLFVRAINTYKLFLIARKYLMLFQDAAIITLRLGTVNLAKMIILRKVEVVENAGYIASMIARREAFANQKEIVMCVTVTADPIATWAINNKNINE</sequence>
<keyword evidence="2" id="KW-1185">Reference proteome</keyword>
<proteinExistence type="predicted"/>
<gene>
    <name evidence="1" type="ORF">ILEXP_LOCUS25782</name>
</gene>
<protein>
    <submittedName>
        <fullName evidence="1">Uncharacterized protein</fullName>
    </submittedName>
</protein>
<organism evidence="1 2">
    <name type="scientific">Ilex paraguariensis</name>
    <name type="common">yerba mate</name>
    <dbReference type="NCBI Taxonomy" id="185542"/>
    <lineage>
        <taxon>Eukaryota</taxon>
        <taxon>Viridiplantae</taxon>
        <taxon>Streptophyta</taxon>
        <taxon>Embryophyta</taxon>
        <taxon>Tracheophyta</taxon>
        <taxon>Spermatophyta</taxon>
        <taxon>Magnoliopsida</taxon>
        <taxon>eudicotyledons</taxon>
        <taxon>Gunneridae</taxon>
        <taxon>Pentapetalae</taxon>
        <taxon>asterids</taxon>
        <taxon>campanulids</taxon>
        <taxon>Aquifoliales</taxon>
        <taxon>Aquifoliaceae</taxon>
        <taxon>Ilex</taxon>
    </lineage>
</organism>
<comment type="caution">
    <text evidence="1">The sequence shown here is derived from an EMBL/GenBank/DDBJ whole genome shotgun (WGS) entry which is preliminary data.</text>
</comment>
<evidence type="ECO:0000313" key="2">
    <source>
        <dbReference type="Proteomes" id="UP001642360"/>
    </source>
</evidence>
<evidence type="ECO:0000313" key="1">
    <source>
        <dbReference type="EMBL" id="CAK9157231.1"/>
    </source>
</evidence>
<dbReference type="Proteomes" id="UP001642360">
    <property type="component" value="Unassembled WGS sequence"/>
</dbReference>
<reference evidence="1 2" key="1">
    <citation type="submission" date="2024-02" db="EMBL/GenBank/DDBJ databases">
        <authorList>
            <person name="Vignale AGUSTIN F."/>
            <person name="Sosa J E."/>
            <person name="Modenutti C."/>
        </authorList>
    </citation>
    <scope>NUCLEOTIDE SEQUENCE [LARGE SCALE GENOMIC DNA]</scope>
</reference>
<name>A0ABC8SJ61_9AQUA</name>
<accession>A0ABC8SJ61</accession>
<dbReference type="EMBL" id="CAUOFW020002960">
    <property type="protein sequence ID" value="CAK9157231.1"/>
    <property type="molecule type" value="Genomic_DNA"/>
</dbReference>